<keyword evidence="3" id="KW-1185">Reference proteome</keyword>
<organism evidence="2 3">
    <name type="scientific">Seminavis robusta</name>
    <dbReference type="NCBI Taxonomy" id="568900"/>
    <lineage>
        <taxon>Eukaryota</taxon>
        <taxon>Sar</taxon>
        <taxon>Stramenopiles</taxon>
        <taxon>Ochrophyta</taxon>
        <taxon>Bacillariophyta</taxon>
        <taxon>Bacillariophyceae</taxon>
        <taxon>Bacillariophycidae</taxon>
        <taxon>Naviculales</taxon>
        <taxon>Naviculaceae</taxon>
        <taxon>Seminavis</taxon>
    </lineage>
</organism>
<accession>A0A9N8H196</accession>
<dbReference type="Proteomes" id="UP001153069">
    <property type="component" value="Unassembled WGS sequence"/>
</dbReference>
<reference evidence="2" key="1">
    <citation type="submission" date="2020-06" db="EMBL/GenBank/DDBJ databases">
        <authorList>
            <consortium name="Plant Systems Biology data submission"/>
        </authorList>
    </citation>
    <scope>NUCLEOTIDE SEQUENCE</scope>
    <source>
        <strain evidence="2">D6</strain>
    </source>
</reference>
<feature type="chain" id="PRO_5040406005" evidence="1">
    <location>
        <begin position="27"/>
        <end position="245"/>
    </location>
</feature>
<dbReference type="AlphaFoldDB" id="A0A9N8H196"/>
<feature type="signal peptide" evidence="1">
    <location>
        <begin position="1"/>
        <end position="26"/>
    </location>
</feature>
<name>A0A9N8H196_9STRA</name>
<gene>
    <name evidence="2" type="ORF">SEMRO_36_G022701.1</name>
</gene>
<proteinExistence type="predicted"/>
<sequence length="245" mass="25787">MEEPGTLSSCAIGLCFLVFLLGLTDAQVDTGSIEVIIPSLFLGVNVTQELVVTECREEWLDMFGCLLQDCANFDQECSLTSPNATTGATGALPDCLHAKQNYCLLVDGPDCCMSECENEIFDAASCAAEALGGEGYEACTAPTNCTALEEEEMEPFCSGSPTACEDLFETEICGNDCFATISQCALTCASASSTCECTSNSNCNLPGSSTCKEVSCTGSAPLCRDLATQEDCLGVARCKWSTNPQ</sequence>
<keyword evidence="1" id="KW-0732">Signal</keyword>
<evidence type="ECO:0000313" key="2">
    <source>
        <dbReference type="EMBL" id="CAB9498338.1"/>
    </source>
</evidence>
<protein>
    <submittedName>
        <fullName evidence="2">Uncharacterized protein</fullName>
    </submittedName>
</protein>
<dbReference type="EMBL" id="CAICTM010000036">
    <property type="protein sequence ID" value="CAB9498338.1"/>
    <property type="molecule type" value="Genomic_DNA"/>
</dbReference>
<evidence type="ECO:0000256" key="1">
    <source>
        <dbReference type="SAM" id="SignalP"/>
    </source>
</evidence>
<evidence type="ECO:0000313" key="3">
    <source>
        <dbReference type="Proteomes" id="UP001153069"/>
    </source>
</evidence>
<comment type="caution">
    <text evidence="2">The sequence shown here is derived from an EMBL/GenBank/DDBJ whole genome shotgun (WGS) entry which is preliminary data.</text>
</comment>